<evidence type="ECO:0000313" key="5">
    <source>
        <dbReference type="Proteomes" id="UP000886520"/>
    </source>
</evidence>
<dbReference type="GO" id="GO:1990316">
    <property type="term" value="C:Atg1/ULK1 kinase complex"/>
    <property type="evidence" value="ECO:0007669"/>
    <property type="project" value="InterPro"/>
</dbReference>
<proteinExistence type="predicted"/>
<dbReference type="Gene3D" id="3.30.900.10">
    <property type="entry name" value="HORMA domain"/>
    <property type="match status" value="1"/>
</dbReference>
<dbReference type="InterPro" id="IPR018731">
    <property type="entry name" value="Atg13_N"/>
</dbReference>
<evidence type="ECO:0000259" key="3">
    <source>
        <dbReference type="Pfam" id="PF10033"/>
    </source>
</evidence>
<gene>
    <name evidence="4" type="ORF">GOP47_0010282</name>
</gene>
<feature type="domain" description="Autophagy-related protein 13 N-terminal" evidence="3">
    <location>
        <begin position="69"/>
        <end position="330"/>
    </location>
</feature>
<dbReference type="Proteomes" id="UP000886520">
    <property type="component" value="Chromosome 10"/>
</dbReference>
<dbReference type="Pfam" id="PF10033">
    <property type="entry name" value="ATG13"/>
    <property type="match status" value="1"/>
</dbReference>
<evidence type="ECO:0000256" key="1">
    <source>
        <dbReference type="ARBA" id="ARBA00023006"/>
    </source>
</evidence>
<dbReference type="OrthoDB" id="1928503at2759"/>
<comment type="caution">
    <text evidence="4">The sequence shown here is derived from an EMBL/GenBank/DDBJ whole genome shotgun (WGS) entry which is preliminary data.</text>
</comment>
<dbReference type="GO" id="GO:0000045">
    <property type="term" value="P:autophagosome assembly"/>
    <property type="evidence" value="ECO:0007669"/>
    <property type="project" value="InterPro"/>
</dbReference>
<reference evidence="4" key="1">
    <citation type="submission" date="2021-01" db="EMBL/GenBank/DDBJ databases">
        <title>Adiantum capillus-veneris genome.</title>
        <authorList>
            <person name="Fang Y."/>
            <person name="Liao Q."/>
        </authorList>
    </citation>
    <scope>NUCLEOTIDE SEQUENCE</scope>
    <source>
        <strain evidence="4">H3</strain>
        <tissue evidence="4">Leaf</tissue>
    </source>
</reference>
<accession>A0A9D4ZIL8</accession>
<dbReference type="InterPro" id="IPR040182">
    <property type="entry name" value="ATG13"/>
</dbReference>
<dbReference type="EMBL" id="JABFUD020000010">
    <property type="protein sequence ID" value="KAI5074321.1"/>
    <property type="molecule type" value="Genomic_DNA"/>
</dbReference>
<dbReference type="InterPro" id="IPR036570">
    <property type="entry name" value="HORMA_dom_sf"/>
</dbReference>
<sequence length="614" mass="68647">MMYHLPDSCKRRSTVLSKHSGLPGRSSNPRSLYFLKGLVRAFQDRKGRDFKVLETLLISRRNPEVRQLITESYARFMQVILESRLSTSAPISGDGTASSSAHRPQGSAFNLVLGKSGPMTDKMEPWSRGVWEPMVIDIWYLRQGRKSVVGQKLVKNVNNLAVPGSLKIALEASSSETALLLERWTVEFVPCNGMSSSKMEREPGLFMEKGIIGRYWRAAQNSKYKVIPLRINETFRALIKDEHEAIRIDVEKNLSILLRSLYSTARLLPAHNFTRVLSTRGKHRSRLAYRVSTIPPPFLESDKKDMAPFHFLHTDCHCGHFRVSVAYRRTVPMEEQNSPALPPNIILDYVGQVGKHQLKQLPGENIGHVQSLPSARCHSSFKASNLELQQPATKERALKEGQSWAIIPTNKNQTFDFPFAINEEIHDRKETDKSLSAKSDVGARGKGPQADDPTLGSLLAMLRPLEPLRCTRENLFLSPDPKKTAADALKELKMYINFKDDLLRQGPAMTRKAGLTWMSGNRDRSLIQRVQLDQVDDERELAGCWGRSWAVDVGHRKASGALITGATERPGTQACLNANCKRSRGLTGFPQRFESAARGKPVGKLSVDCTGGVA</sequence>
<dbReference type="AlphaFoldDB" id="A0A9D4ZIL8"/>
<dbReference type="PANTHER" id="PTHR13430">
    <property type="match status" value="1"/>
</dbReference>
<evidence type="ECO:0000256" key="2">
    <source>
        <dbReference type="SAM" id="MobiDB-lite"/>
    </source>
</evidence>
<keyword evidence="1" id="KW-0072">Autophagy</keyword>
<name>A0A9D4ZIL8_ADICA</name>
<evidence type="ECO:0000313" key="4">
    <source>
        <dbReference type="EMBL" id="KAI5074321.1"/>
    </source>
</evidence>
<protein>
    <recommendedName>
        <fullName evidence="3">Autophagy-related protein 13 N-terminal domain-containing protein</fullName>
    </recommendedName>
</protein>
<feature type="region of interest" description="Disordered" evidence="2">
    <location>
        <begin position="428"/>
        <end position="455"/>
    </location>
</feature>
<keyword evidence="5" id="KW-1185">Reference proteome</keyword>
<organism evidence="4 5">
    <name type="scientific">Adiantum capillus-veneris</name>
    <name type="common">Maidenhair fern</name>
    <dbReference type="NCBI Taxonomy" id="13818"/>
    <lineage>
        <taxon>Eukaryota</taxon>
        <taxon>Viridiplantae</taxon>
        <taxon>Streptophyta</taxon>
        <taxon>Embryophyta</taxon>
        <taxon>Tracheophyta</taxon>
        <taxon>Polypodiopsida</taxon>
        <taxon>Polypodiidae</taxon>
        <taxon>Polypodiales</taxon>
        <taxon>Pteridineae</taxon>
        <taxon>Pteridaceae</taxon>
        <taxon>Vittarioideae</taxon>
        <taxon>Adiantum</taxon>
    </lineage>
</organism>